<feature type="transmembrane region" description="Helical" evidence="2">
    <location>
        <begin position="47"/>
        <end position="72"/>
    </location>
</feature>
<dbReference type="RefSeq" id="WP_124845305.1">
    <property type="nucleotide sequence ID" value="NZ_RQZG01000014.1"/>
</dbReference>
<dbReference type="InterPro" id="IPR021878">
    <property type="entry name" value="TgpA_N"/>
</dbReference>
<dbReference type="InterPro" id="IPR038765">
    <property type="entry name" value="Papain-like_cys_pep_sf"/>
</dbReference>
<evidence type="ECO:0000259" key="3">
    <source>
        <dbReference type="SMART" id="SM00460"/>
    </source>
</evidence>
<name>A0A3P1T4B7_9ACTN</name>
<accession>A0A3P1T4B7</accession>
<dbReference type="PANTHER" id="PTHR42736:SF1">
    <property type="entry name" value="PROTEIN-GLUTAMINE GAMMA-GLUTAMYLTRANSFERASE"/>
    <property type="match status" value="1"/>
</dbReference>
<evidence type="ECO:0000256" key="2">
    <source>
        <dbReference type="SAM" id="Phobius"/>
    </source>
</evidence>
<dbReference type="EMBL" id="RQZG01000014">
    <property type="protein sequence ID" value="RRD04005.1"/>
    <property type="molecule type" value="Genomic_DNA"/>
</dbReference>
<proteinExistence type="predicted"/>
<dbReference type="SMART" id="SM00460">
    <property type="entry name" value="TGc"/>
    <property type="match status" value="1"/>
</dbReference>
<feature type="transmembrane region" description="Helical" evidence="2">
    <location>
        <begin position="170"/>
        <end position="190"/>
    </location>
</feature>
<feature type="region of interest" description="Disordered" evidence="1">
    <location>
        <begin position="540"/>
        <end position="597"/>
    </location>
</feature>
<dbReference type="Gene3D" id="3.10.620.30">
    <property type="match status" value="1"/>
</dbReference>
<keyword evidence="2" id="KW-0812">Transmembrane</keyword>
<feature type="compositionally biased region" description="Acidic residues" evidence="1">
    <location>
        <begin position="577"/>
        <end position="597"/>
    </location>
</feature>
<sequence length="777" mass="84876">MKARTWWPRVLGAWLLMVPGVLAFQPIFGGWAGHVPALVGVTTGTLLAVVAVALHFGPALWVGAILLCYLLLGGPIAAPETVSAGFLPTVATVRRLVVLIWESWSEILTVAVPAVDIPGPAAAPLLLGMVAATAFVGVVLRTRSVVAPLLIPVSWLGAGIALGIHHVPDAWWLGIVTGAGMLVWTTVHRLQRRRDVNARFLVRRARGFSSTAWKAFTAGTVIALACGTALGVNLVSGAPGRQVLRDHVTPPLNLSDYPSPLTKFRFYEVNLEDEVLFTVDALPPGGRLRLAVMDHWDGVVFNVSQDSRRYLRVGREMPWQPEGELVQATITAEGYSDVWVPSFGEPSRVEFSGPRSQAVARSLHLNQDTGQLLTSTGIAPGNSIQVASTNQAPLSAEARGELAGRGIGPVPPGRFPLIPEVLSETGRSWAESGRTPYEQLSLIEEKLRTEGRFSDGRNNDSRAGHTAERLAFMFNSDQYVGDDEQYAVAMALMASQLGIPVRVVLGFYPEQAPAPGQPWQVLGAHAHVWVEANIEGAGWVSFDPTPPRDQLPNPDNTVPKPQPKPRVESPPLPPERYEDEQVQTEEENVDLKEPEEEPGDLRPLLIAIGIGLGSVLLLLSPLLLVAAWKLRRRRHRRNRGTTADQIAGAWGEVVDRARDLGFTTLVGSTRRETAEELQQTYPELGIEPLATRIDSQVFGADEPSRKARDESWQESDLLRRSLLMTRPWYARAVALFSVRSLRRGRSEAAEVSSTPKRDPRARRAEEQPEASRGARRN</sequence>
<reference evidence="4 5" key="1">
    <citation type="submission" date="2018-11" db="EMBL/GenBank/DDBJ databases">
        <title>Genomes From Bacteria Associated with the Canine Oral Cavity: a Test Case for Automated Genome-Based Taxonomic Assignment.</title>
        <authorList>
            <person name="Coil D.A."/>
            <person name="Jospin G."/>
            <person name="Darling A.E."/>
            <person name="Wallis C."/>
            <person name="Davis I.J."/>
            <person name="Harris S."/>
            <person name="Eisen J.A."/>
            <person name="Holcombe L.J."/>
            <person name="O'Flynn C."/>
        </authorList>
    </citation>
    <scope>NUCLEOTIDE SEQUENCE [LARGE SCALE GENOMIC DNA]</scope>
    <source>
        <strain evidence="4 5">OH887_COT-365</strain>
    </source>
</reference>
<dbReference type="AlphaFoldDB" id="A0A3P1T4B7"/>
<feature type="transmembrane region" description="Helical" evidence="2">
    <location>
        <begin position="211"/>
        <end position="235"/>
    </location>
</feature>
<feature type="domain" description="Transglutaminase-like" evidence="3">
    <location>
        <begin position="475"/>
        <end position="546"/>
    </location>
</feature>
<feature type="transmembrane region" description="Helical" evidence="2">
    <location>
        <begin position="604"/>
        <end position="628"/>
    </location>
</feature>
<dbReference type="OrthoDB" id="3651060at2"/>
<gene>
    <name evidence="4" type="ORF">EII34_11490</name>
</gene>
<evidence type="ECO:0000313" key="5">
    <source>
        <dbReference type="Proteomes" id="UP000280819"/>
    </source>
</evidence>
<evidence type="ECO:0000256" key="1">
    <source>
        <dbReference type="SAM" id="MobiDB-lite"/>
    </source>
</evidence>
<keyword evidence="2" id="KW-1133">Transmembrane helix</keyword>
<dbReference type="Pfam" id="PF11992">
    <property type="entry name" value="TgpA_N"/>
    <property type="match status" value="1"/>
</dbReference>
<feature type="compositionally biased region" description="Pro residues" evidence="1">
    <location>
        <begin position="560"/>
        <end position="574"/>
    </location>
</feature>
<dbReference type="Proteomes" id="UP000280819">
    <property type="component" value="Unassembled WGS sequence"/>
</dbReference>
<dbReference type="InterPro" id="IPR052901">
    <property type="entry name" value="Bact_TGase-like"/>
</dbReference>
<dbReference type="InterPro" id="IPR002931">
    <property type="entry name" value="Transglutaminase-like"/>
</dbReference>
<feature type="transmembrane region" description="Helical" evidence="2">
    <location>
        <begin position="121"/>
        <end position="140"/>
    </location>
</feature>
<protein>
    <submittedName>
        <fullName evidence="4">Transglutaminase domain-containing protein</fullName>
    </submittedName>
</protein>
<feature type="compositionally biased region" description="Basic and acidic residues" evidence="1">
    <location>
        <begin position="755"/>
        <end position="766"/>
    </location>
</feature>
<feature type="transmembrane region" description="Helical" evidence="2">
    <location>
        <begin position="145"/>
        <end position="164"/>
    </location>
</feature>
<dbReference type="SUPFAM" id="SSF54001">
    <property type="entry name" value="Cysteine proteinases"/>
    <property type="match status" value="1"/>
</dbReference>
<feature type="region of interest" description="Disordered" evidence="1">
    <location>
        <begin position="743"/>
        <end position="777"/>
    </location>
</feature>
<keyword evidence="2" id="KW-0472">Membrane</keyword>
<comment type="caution">
    <text evidence="4">The sequence shown here is derived from an EMBL/GenBank/DDBJ whole genome shotgun (WGS) entry which is preliminary data.</text>
</comment>
<dbReference type="PANTHER" id="PTHR42736">
    <property type="entry name" value="PROTEIN-GLUTAMINE GAMMA-GLUTAMYLTRANSFERASE"/>
    <property type="match status" value="1"/>
</dbReference>
<evidence type="ECO:0000313" key="4">
    <source>
        <dbReference type="EMBL" id="RRD04005.1"/>
    </source>
</evidence>
<dbReference type="Pfam" id="PF01841">
    <property type="entry name" value="Transglut_core"/>
    <property type="match status" value="1"/>
</dbReference>
<organism evidence="4 5">
    <name type="scientific">Arachnia propionica</name>
    <dbReference type="NCBI Taxonomy" id="1750"/>
    <lineage>
        <taxon>Bacteria</taxon>
        <taxon>Bacillati</taxon>
        <taxon>Actinomycetota</taxon>
        <taxon>Actinomycetes</taxon>
        <taxon>Propionibacteriales</taxon>
        <taxon>Propionibacteriaceae</taxon>
        <taxon>Arachnia</taxon>
    </lineage>
</organism>